<keyword evidence="1" id="KW-0472">Membrane</keyword>
<gene>
    <name evidence="2" type="ORF">RQX22_06780</name>
</gene>
<keyword evidence="1" id="KW-1133">Transmembrane helix</keyword>
<dbReference type="EMBL" id="JAVUPU010000003">
    <property type="protein sequence ID" value="MDT9598649.1"/>
    <property type="molecule type" value="Genomic_DNA"/>
</dbReference>
<feature type="transmembrane region" description="Helical" evidence="1">
    <location>
        <begin position="112"/>
        <end position="130"/>
    </location>
</feature>
<keyword evidence="1" id="KW-0812">Transmembrane</keyword>
<feature type="transmembrane region" description="Helical" evidence="1">
    <location>
        <begin position="20"/>
        <end position="38"/>
    </location>
</feature>
<comment type="caution">
    <text evidence="2">The sequence shown here is derived from an EMBL/GenBank/DDBJ whole genome shotgun (WGS) entry which is preliminary data.</text>
</comment>
<organism evidence="2 3">
    <name type="scientific">Sphingosinicella rhizophila</name>
    <dbReference type="NCBI Taxonomy" id="3050082"/>
    <lineage>
        <taxon>Bacteria</taxon>
        <taxon>Pseudomonadati</taxon>
        <taxon>Pseudomonadota</taxon>
        <taxon>Alphaproteobacteria</taxon>
        <taxon>Sphingomonadales</taxon>
        <taxon>Sphingosinicellaceae</taxon>
        <taxon>Sphingosinicella</taxon>
    </lineage>
</organism>
<dbReference type="RefSeq" id="WP_315724888.1">
    <property type="nucleotide sequence ID" value="NZ_JAVUPU010000003.1"/>
</dbReference>
<sequence length="149" mass="16357">MMDDVMLHTRLEDELKQQRAVLQGAAGAAIAFSLHQTVGVSPGWYLVPIGLAMLAWAASFVAGILNSHARQAAVRCNIAWHELEHDGRLEEADDLKIEFLAYNRKAQQTYRVQLWGLLTGAVFYFAGHALQLSDNAALAQGSVTTEHKA</sequence>
<dbReference type="Proteomes" id="UP001259572">
    <property type="component" value="Unassembled WGS sequence"/>
</dbReference>
<proteinExistence type="predicted"/>
<feature type="transmembrane region" description="Helical" evidence="1">
    <location>
        <begin position="44"/>
        <end position="65"/>
    </location>
</feature>
<name>A0ABU3Q5G2_9SPHN</name>
<protein>
    <submittedName>
        <fullName evidence="2">Uncharacterized protein</fullName>
    </submittedName>
</protein>
<accession>A0ABU3Q5G2</accession>
<evidence type="ECO:0000313" key="2">
    <source>
        <dbReference type="EMBL" id="MDT9598649.1"/>
    </source>
</evidence>
<reference evidence="2 3" key="1">
    <citation type="submission" date="2023-05" db="EMBL/GenBank/DDBJ databases">
        <authorList>
            <person name="Guo Y."/>
        </authorList>
    </citation>
    <scope>NUCLEOTIDE SEQUENCE [LARGE SCALE GENOMIC DNA]</scope>
    <source>
        <strain evidence="2 3">GR2756</strain>
    </source>
</reference>
<evidence type="ECO:0000256" key="1">
    <source>
        <dbReference type="SAM" id="Phobius"/>
    </source>
</evidence>
<evidence type="ECO:0000313" key="3">
    <source>
        <dbReference type="Proteomes" id="UP001259572"/>
    </source>
</evidence>
<keyword evidence="3" id="KW-1185">Reference proteome</keyword>